<dbReference type="Proteomes" id="UP001152747">
    <property type="component" value="Unassembled WGS sequence"/>
</dbReference>
<gene>
    <name evidence="1" type="ORF">CAMP_LOCUS11183</name>
</gene>
<dbReference type="GO" id="GO:0035869">
    <property type="term" value="C:ciliary transition zone"/>
    <property type="evidence" value="ECO:0007669"/>
    <property type="project" value="TreeGrafter"/>
</dbReference>
<name>A0A9P1IPU5_9PELO</name>
<proteinExistence type="predicted"/>
<evidence type="ECO:0000313" key="1">
    <source>
        <dbReference type="EMBL" id="CAI5448546.1"/>
    </source>
</evidence>
<evidence type="ECO:0008006" key="3">
    <source>
        <dbReference type="Google" id="ProtNLM"/>
    </source>
</evidence>
<dbReference type="PANTHER" id="PTHR14611">
    <property type="entry name" value="TECTONIC FAMILY MEMBER"/>
    <property type="match status" value="1"/>
</dbReference>
<dbReference type="InterPro" id="IPR040354">
    <property type="entry name" value="TCTN1-3"/>
</dbReference>
<sequence>MLDGRKNAFKIPATLSDGDFCSGTRNIELNQNTTTKCRAKIESIENCKSNKFLNSNMLFGQKIAENITFQGSFFEPISNSSGCFGVIQTANIYFIKNISTNSLSSAFVEIVYDSIKIENFQNFEQTFNIFFVDEKIQQGKLGYSENDAIYSVSGMVAVPLNLPILQNCLGTVSEKNQVLFKQEIAGTCFLENSKNCEEARFLAKKFYEQIFPMEILSVPSDDAQPALVNRINVTWEEKSPSQKSCRLPVSSRFLIYFSKQGTIKNYREIIVGASFDLSLDYIDYNPGQTIHLPLIVKFSDVTPKPKSVFASLPYIDIRLPNDFFYPFIRNSSNKKTTENFIFIILNICFFTFIY</sequence>
<protein>
    <recommendedName>
        <fullName evidence="3">Tectonic domain-containing protein</fullName>
    </recommendedName>
</protein>
<reference evidence="1" key="1">
    <citation type="submission" date="2022-11" db="EMBL/GenBank/DDBJ databases">
        <authorList>
            <person name="Kikuchi T."/>
        </authorList>
    </citation>
    <scope>NUCLEOTIDE SEQUENCE</scope>
    <source>
        <strain evidence="1">PS1010</strain>
    </source>
</reference>
<dbReference type="OrthoDB" id="2104337at2759"/>
<dbReference type="AlphaFoldDB" id="A0A9P1IPU5"/>
<keyword evidence="2" id="KW-1185">Reference proteome</keyword>
<comment type="caution">
    <text evidence="1">The sequence shown here is derived from an EMBL/GenBank/DDBJ whole genome shotgun (WGS) entry which is preliminary data.</text>
</comment>
<dbReference type="PANTHER" id="PTHR14611:SF2">
    <property type="entry name" value="TECTONIC"/>
    <property type="match status" value="1"/>
</dbReference>
<dbReference type="EMBL" id="CANHGI010000004">
    <property type="protein sequence ID" value="CAI5448546.1"/>
    <property type="molecule type" value="Genomic_DNA"/>
</dbReference>
<evidence type="ECO:0000313" key="2">
    <source>
        <dbReference type="Proteomes" id="UP001152747"/>
    </source>
</evidence>
<organism evidence="1 2">
    <name type="scientific">Caenorhabditis angaria</name>
    <dbReference type="NCBI Taxonomy" id="860376"/>
    <lineage>
        <taxon>Eukaryota</taxon>
        <taxon>Metazoa</taxon>
        <taxon>Ecdysozoa</taxon>
        <taxon>Nematoda</taxon>
        <taxon>Chromadorea</taxon>
        <taxon>Rhabditida</taxon>
        <taxon>Rhabditina</taxon>
        <taxon>Rhabditomorpha</taxon>
        <taxon>Rhabditoidea</taxon>
        <taxon>Rhabditidae</taxon>
        <taxon>Peloderinae</taxon>
        <taxon>Caenorhabditis</taxon>
    </lineage>
</organism>
<dbReference type="GO" id="GO:0060271">
    <property type="term" value="P:cilium assembly"/>
    <property type="evidence" value="ECO:0007669"/>
    <property type="project" value="TreeGrafter"/>
</dbReference>
<accession>A0A9P1IPU5</accession>